<comment type="subcellular location">
    <subcellularLocation>
        <location evidence="1 7">Secreted</location>
    </subcellularLocation>
</comment>
<feature type="disulfide bond" evidence="5">
    <location>
        <begin position="72"/>
        <end position="117"/>
    </location>
</feature>
<dbReference type="InterPro" id="IPR033112">
    <property type="entry name" value="PLA2_Asp_AS"/>
</dbReference>
<evidence type="ECO:0000256" key="6">
    <source>
        <dbReference type="RuleBase" id="RU003654"/>
    </source>
</evidence>
<dbReference type="GO" id="GO:0005509">
    <property type="term" value="F:calcium ion binding"/>
    <property type="evidence" value="ECO:0007669"/>
    <property type="project" value="InterPro"/>
</dbReference>
<name>A0A9P1N6B4_9PELO</name>
<evidence type="ECO:0000256" key="4">
    <source>
        <dbReference type="PIRSR" id="PIRSR601211-1"/>
    </source>
</evidence>
<feature type="signal peptide" evidence="7">
    <location>
        <begin position="1"/>
        <end position="19"/>
    </location>
</feature>
<keyword evidence="3 5" id="KW-1015">Disulfide bond</keyword>
<dbReference type="GO" id="GO:0016042">
    <property type="term" value="P:lipid catabolic process"/>
    <property type="evidence" value="ECO:0007669"/>
    <property type="project" value="InterPro"/>
</dbReference>
<dbReference type="EC" id="3.1.1.4" evidence="7"/>
<feature type="disulfide bond" evidence="5">
    <location>
        <begin position="65"/>
        <end position="124"/>
    </location>
</feature>
<feature type="domain" description="Phospholipase A2-like central" evidence="8">
    <location>
        <begin position="24"/>
        <end position="138"/>
    </location>
</feature>
<dbReference type="OrthoDB" id="5773443at2759"/>
<organism evidence="9 10">
    <name type="scientific">Caenorhabditis angaria</name>
    <dbReference type="NCBI Taxonomy" id="860376"/>
    <lineage>
        <taxon>Eukaryota</taxon>
        <taxon>Metazoa</taxon>
        <taxon>Ecdysozoa</taxon>
        <taxon>Nematoda</taxon>
        <taxon>Chromadorea</taxon>
        <taxon>Rhabditida</taxon>
        <taxon>Rhabditina</taxon>
        <taxon>Rhabditomorpha</taxon>
        <taxon>Rhabditoidea</taxon>
        <taxon>Rhabditidae</taxon>
        <taxon>Peloderinae</taxon>
        <taxon>Caenorhabditis</taxon>
    </lineage>
</organism>
<keyword evidence="7" id="KW-0378">Hydrolase</keyword>
<dbReference type="GO" id="GO:0047498">
    <property type="term" value="F:calcium-dependent phospholipase A2 activity"/>
    <property type="evidence" value="ECO:0007669"/>
    <property type="project" value="TreeGrafter"/>
</dbReference>
<dbReference type="PANTHER" id="PTHR11716">
    <property type="entry name" value="PHOSPHOLIPASE A2 FAMILY MEMBER"/>
    <property type="match status" value="1"/>
</dbReference>
<dbReference type="PRINTS" id="PR00389">
    <property type="entry name" value="PHPHLIPASEA2"/>
</dbReference>
<dbReference type="GO" id="GO:0005576">
    <property type="term" value="C:extracellular region"/>
    <property type="evidence" value="ECO:0007669"/>
    <property type="project" value="UniProtKB-SubCell"/>
</dbReference>
<comment type="catalytic activity">
    <reaction evidence="7">
        <text>a 1,2-diacyl-sn-glycero-3-phosphocholine + H2O = a 1-acyl-sn-glycero-3-phosphocholine + a fatty acid + H(+)</text>
        <dbReference type="Rhea" id="RHEA:15801"/>
        <dbReference type="ChEBI" id="CHEBI:15377"/>
        <dbReference type="ChEBI" id="CHEBI:15378"/>
        <dbReference type="ChEBI" id="CHEBI:28868"/>
        <dbReference type="ChEBI" id="CHEBI:57643"/>
        <dbReference type="ChEBI" id="CHEBI:58168"/>
        <dbReference type="EC" id="3.1.1.4"/>
    </reaction>
</comment>
<dbReference type="EMBL" id="CANHGI010000004">
    <property type="protein sequence ID" value="CAI5449606.1"/>
    <property type="molecule type" value="Genomic_DNA"/>
</dbReference>
<comment type="cofactor">
    <cofactor evidence="7">
        <name>Ca(2+)</name>
        <dbReference type="ChEBI" id="CHEBI:29108"/>
    </cofactor>
</comment>
<dbReference type="PROSITE" id="PS00118">
    <property type="entry name" value="PA2_HIS"/>
    <property type="match status" value="1"/>
</dbReference>
<comment type="caution">
    <text evidence="9">The sequence shown here is derived from an EMBL/GenBank/DDBJ whole genome shotgun (WGS) entry which is preliminary data.</text>
</comment>
<proteinExistence type="inferred from homology"/>
<dbReference type="SUPFAM" id="SSF48619">
    <property type="entry name" value="Phospholipase A2, PLA2"/>
    <property type="match status" value="1"/>
</dbReference>
<accession>A0A9P1N6B4</accession>
<feature type="disulfide bond" evidence="5">
    <location>
        <begin position="50"/>
        <end position="66"/>
    </location>
</feature>
<keyword evidence="7" id="KW-0106">Calcium</keyword>
<feature type="active site" evidence="4">
    <location>
        <position position="118"/>
    </location>
</feature>
<protein>
    <recommendedName>
        <fullName evidence="7">Phospholipase A2</fullName>
        <ecNumber evidence="7">3.1.1.4</ecNumber>
    </recommendedName>
</protein>
<dbReference type="InterPro" id="IPR016090">
    <property type="entry name" value="PLA2-like_dom"/>
</dbReference>
<dbReference type="InterPro" id="IPR033113">
    <property type="entry name" value="PLA2_histidine"/>
</dbReference>
<dbReference type="Pfam" id="PF00068">
    <property type="entry name" value="Phospholip_A2_1"/>
    <property type="match status" value="1"/>
</dbReference>
<reference evidence="9" key="1">
    <citation type="submission" date="2022-11" db="EMBL/GenBank/DDBJ databases">
        <authorList>
            <person name="Kikuchi T."/>
        </authorList>
    </citation>
    <scope>NUCLEOTIDE SEQUENCE</scope>
    <source>
        <strain evidence="9">PS1010</strain>
    </source>
</reference>
<evidence type="ECO:0000256" key="2">
    <source>
        <dbReference type="ARBA" id="ARBA00022525"/>
    </source>
</evidence>
<keyword evidence="7" id="KW-0443">Lipid metabolism</keyword>
<evidence type="ECO:0000313" key="9">
    <source>
        <dbReference type="EMBL" id="CAI5449606.1"/>
    </source>
</evidence>
<dbReference type="InterPro" id="IPR036444">
    <property type="entry name" value="PLipase_A2_dom_sf"/>
</dbReference>
<keyword evidence="7" id="KW-0732">Signal</keyword>
<sequence>MFLSILLLFVFFPTKKIECASCYALYQLDDMTQCKIGRTYDVYRSYGCVCSGYAPNKPLDSIDKCCEVHNQCYTSILSTGLCQNPNAPFYCYYSWQCINKEINCSSDNKCMSSVCNCDKLFIDCLSTIPYPTYTKKCPYAT</sequence>
<dbReference type="InterPro" id="IPR001211">
    <property type="entry name" value="PLA2"/>
</dbReference>
<gene>
    <name evidence="9" type="ORF">CAMP_LOCUS12243</name>
</gene>
<dbReference type="PROSITE" id="PS00119">
    <property type="entry name" value="PA2_ASP"/>
    <property type="match status" value="1"/>
</dbReference>
<feature type="disulfide bond" evidence="5">
    <location>
        <begin position="104"/>
        <end position="115"/>
    </location>
</feature>
<comment type="similarity">
    <text evidence="6">Belongs to the phospholipase A2 family.</text>
</comment>
<evidence type="ECO:0000256" key="3">
    <source>
        <dbReference type="ARBA" id="ARBA00023157"/>
    </source>
</evidence>
<dbReference type="Proteomes" id="UP001152747">
    <property type="component" value="Unassembled WGS sequence"/>
</dbReference>
<evidence type="ECO:0000313" key="10">
    <source>
        <dbReference type="Proteomes" id="UP001152747"/>
    </source>
</evidence>
<dbReference type="Gene3D" id="1.20.90.10">
    <property type="entry name" value="Phospholipase A2 domain"/>
    <property type="match status" value="1"/>
</dbReference>
<feature type="active site" evidence="4">
    <location>
        <position position="69"/>
    </location>
</feature>
<evidence type="ECO:0000259" key="8">
    <source>
        <dbReference type="SMART" id="SM00085"/>
    </source>
</evidence>
<dbReference type="GO" id="GO:0006644">
    <property type="term" value="P:phospholipid metabolic process"/>
    <property type="evidence" value="ECO:0007669"/>
    <property type="project" value="InterPro"/>
</dbReference>
<dbReference type="AlphaFoldDB" id="A0A9P1N6B4"/>
<evidence type="ECO:0000256" key="7">
    <source>
        <dbReference type="RuleBase" id="RU361236"/>
    </source>
</evidence>
<dbReference type="GO" id="GO:0005543">
    <property type="term" value="F:phospholipid binding"/>
    <property type="evidence" value="ECO:0007669"/>
    <property type="project" value="TreeGrafter"/>
</dbReference>
<evidence type="ECO:0000256" key="5">
    <source>
        <dbReference type="PIRSR" id="PIRSR601211-3"/>
    </source>
</evidence>
<dbReference type="GO" id="GO:0050482">
    <property type="term" value="P:arachidonate secretion"/>
    <property type="evidence" value="ECO:0007669"/>
    <property type="project" value="InterPro"/>
</dbReference>
<evidence type="ECO:0000256" key="1">
    <source>
        <dbReference type="ARBA" id="ARBA00004613"/>
    </source>
</evidence>
<dbReference type="SMART" id="SM00085">
    <property type="entry name" value="PA2c"/>
    <property type="match status" value="1"/>
</dbReference>
<keyword evidence="2 7" id="KW-0964">Secreted</keyword>
<feature type="chain" id="PRO_5040543564" description="Phospholipase A2" evidence="7">
    <location>
        <begin position="20"/>
        <end position="141"/>
    </location>
</feature>
<feature type="disulfide bond" evidence="5">
    <location>
        <begin position="82"/>
        <end position="110"/>
    </location>
</feature>
<keyword evidence="10" id="KW-1185">Reference proteome</keyword>
<dbReference type="PANTHER" id="PTHR11716:SF51">
    <property type="entry name" value="PHOSPHOLIPASE A2"/>
    <property type="match status" value="1"/>
</dbReference>